<dbReference type="InterPro" id="IPR019819">
    <property type="entry name" value="Carboxylesterase_B_CS"/>
</dbReference>
<evidence type="ECO:0000313" key="6">
    <source>
        <dbReference type="Proteomes" id="UP000238362"/>
    </source>
</evidence>
<reference evidence="5 6" key="1">
    <citation type="submission" date="2018-03" db="EMBL/GenBank/DDBJ databases">
        <title>Genomic Encyclopedia of Type Strains, Phase III (KMG-III): the genomes of soil and plant-associated and newly described type strains.</title>
        <authorList>
            <person name="Whitman W."/>
        </authorList>
    </citation>
    <scope>NUCLEOTIDE SEQUENCE [LARGE SCALE GENOMIC DNA]</scope>
    <source>
        <strain evidence="5 6">CGMCC 4.7125</strain>
    </source>
</reference>
<dbReference type="RefSeq" id="WP_106180188.1">
    <property type="nucleotide sequence ID" value="NZ_PVNH01000007.1"/>
</dbReference>
<organism evidence="5 6">
    <name type="scientific">Prauserella shujinwangii</name>
    <dbReference type="NCBI Taxonomy" id="1453103"/>
    <lineage>
        <taxon>Bacteria</taxon>
        <taxon>Bacillati</taxon>
        <taxon>Actinomycetota</taxon>
        <taxon>Actinomycetes</taxon>
        <taxon>Pseudonocardiales</taxon>
        <taxon>Pseudonocardiaceae</taxon>
        <taxon>Prauserella</taxon>
    </lineage>
</organism>
<comment type="similarity">
    <text evidence="1 3">Belongs to the type-B carboxylesterase/lipase family.</text>
</comment>
<evidence type="ECO:0000256" key="2">
    <source>
        <dbReference type="ARBA" id="ARBA00022801"/>
    </source>
</evidence>
<dbReference type="InterPro" id="IPR029058">
    <property type="entry name" value="AB_hydrolase_fold"/>
</dbReference>
<accession>A0A2T0LSP9</accession>
<sequence length="544" mass="59610">MRRRFVIVLLQIVLLAGAVSAVAPAHARDGHLVRDTSLGLVRGIDQSRSAGTFAWLGIPYAEPPTGHLRWRAPVPHRPWPGIRDARRFGQGCIQEGRMFSPAPSGPHYGLDIRDGLNKPVGAEDCLTLNVFRPSTSQRNLPVIVFIHGGSNMVGYSADPMYDGRALARRANAVVVTVNYRLGVFGWLDLPGLKTGDPHNDSGNFGTLDQVESLRFVNRNARAFGGDPSNVTVMGESAGAVNVWALMVSPLSKNLIDKAIPLSGGLQFSTPSSARTYAEAFAGEALGSAGREGDVVRRLRSMPADDLIRAQVRHAETAGDPPRVIADGAVLPEDYHSAIAAGKYRDIPVLAGNTLEEGKLFGSAIGAFRPTDYERFTWQYRFDPNRPSRLKVRDFIVDRYLPAKRPGGWNDAADALTDSIFTGLIHDSMNSLRAAGHDRLYYYQFGWNQQPAPFDTVYGAVHAIDLPFLFRTFDEGFFSFSFSHRNEPGRLRLSDLMIASVRAFVRTGTPQHPGLGEQWPQWPRSLVFDAGNHTATVRPGSAEGR</sequence>
<dbReference type="Pfam" id="PF00135">
    <property type="entry name" value="COesterase"/>
    <property type="match status" value="1"/>
</dbReference>
<comment type="caution">
    <text evidence="5">The sequence shown here is derived from an EMBL/GenBank/DDBJ whole genome shotgun (WGS) entry which is preliminary data.</text>
</comment>
<dbReference type="Proteomes" id="UP000238362">
    <property type="component" value="Unassembled WGS sequence"/>
</dbReference>
<dbReference type="InterPro" id="IPR019826">
    <property type="entry name" value="Carboxylesterase_B_AS"/>
</dbReference>
<gene>
    <name evidence="5" type="ORF">B0I33_107251</name>
</gene>
<dbReference type="EMBL" id="PVNH01000007">
    <property type="protein sequence ID" value="PRX46674.1"/>
    <property type="molecule type" value="Genomic_DNA"/>
</dbReference>
<dbReference type="PROSITE" id="PS00941">
    <property type="entry name" value="CARBOXYLESTERASE_B_2"/>
    <property type="match status" value="1"/>
</dbReference>
<dbReference type="InterPro" id="IPR050309">
    <property type="entry name" value="Type-B_Carboxylest/Lipase"/>
</dbReference>
<dbReference type="Gene3D" id="3.40.50.1820">
    <property type="entry name" value="alpha/beta hydrolase"/>
    <property type="match status" value="1"/>
</dbReference>
<evidence type="ECO:0000256" key="3">
    <source>
        <dbReference type="RuleBase" id="RU361235"/>
    </source>
</evidence>
<dbReference type="PROSITE" id="PS00122">
    <property type="entry name" value="CARBOXYLESTERASE_B_1"/>
    <property type="match status" value="1"/>
</dbReference>
<feature type="chain" id="PRO_5015374290" description="Carboxylic ester hydrolase" evidence="3">
    <location>
        <begin position="28"/>
        <end position="544"/>
    </location>
</feature>
<dbReference type="InterPro" id="IPR002018">
    <property type="entry name" value="CarbesteraseB"/>
</dbReference>
<feature type="domain" description="Carboxylesterase type B" evidence="4">
    <location>
        <begin position="33"/>
        <end position="521"/>
    </location>
</feature>
<protein>
    <recommendedName>
        <fullName evidence="3">Carboxylic ester hydrolase</fullName>
        <ecNumber evidence="3">3.1.1.-</ecNumber>
    </recommendedName>
</protein>
<evidence type="ECO:0000259" key="4">
    <source>
        <dbReference type="Pfam" id="PF00135"/>
    </source>
</evidence>
<evidence type="ECO:0000313" key="5">
    <source>
        <dbReference type="EMBL" id="PRX46674.1"/>
    </source>
</evidence>
<dbReference type="EC" id="3.1.1.-" evidence="3"/>
<proteinExistence type="inferred from homology"/>
<name>A0A2T0LSP9_9PSEU</name>
<dbReference type="SUPFAM" id="SSF53474">
    <property type="entry name" value="alpha/beta-Hydrolases"/>
    <property type="match status" value="1"/>
</dbReference>
<keyword evidence="3" id="KW-0732">Signal</keyword>
<keyword evidence="6" id="KW-1185">Reference proteome</keyword>
<dbReference type="GO" id="GO:0016787">
    <property type="term" value="F:hydrolase activity"/>
    <property type="evidence" value="ECO:0007669"/>
    <property type="project" value="UniProtKB-KW"/>
</dbReference>
<dbReference type="OrthoDB" id="4308422at2"/>
<keyword evidence="2 3" id="KW-0378">Hydrolase</keyword>
<dbReference type="AlphaFoldDB" id="A0A2T0LSP9"/>
<feature type="signal peptide" evidence="3">
    <location>
        <begin position="1"/>
        <end position="27"/>
    </location>
</feature>
<dbReference type="PANTHER" id="PTHR11559">
    <property type="entry name" value="CARBOXYLESTERASE"/>
    <property type="match status" value="1"/>
</dbReference>
<evidence type="ECO:0000256" key="1">
    <source>
        <dbReference type="ARBA" id="ARBA00005964"/>
    </source>
</evidence>